<evidence type="ECO:0000313" key="4">
    <source>
        <dbReference type="Proteomes" id="UP000239388"/>
    </source>
</evidence>
<dbReference type="GO" id="GO:0004040">
    <property type="term" value="F:amidase activity"/>
    <property type="evidence" value="ECO:0007669"/>
    <property type="project" value="TreeGrafter"/>
</dbReference>
<dbReference type="PANTHER" id="PTHR45847">
    <property type="entry name" value="FATTY ACID AMIDE HYDROLASE"/>
    <property type="match status" value="1"/>
</dbReference>
<dbReference type="Gene3D" id="3.90.1300.10">
    <property type="entry name" value="Amidase signature (AS) domain"/>
    <property type="match status" value="1"/>
</dbReference>
<dbReference type="InterPro" id="IPR020556">
    <property type="entry name" value="Amidase_CS"/>
</dbReference>
<evidence type="ECO:0000259" key="2">
    <source>
        <dbReference type="Pfam" id="PF01425"/>
    </source>
</evidence>
<dbReference type="EMBL" id="PUIB01000005">
    <property type="protein sequence ID" value="PQO41724.1"/>
    <property type="molecule type" value="Genomic_DNA"/>
</dbReference>
<keyword evidence="1" id="KW-0378">Hydrolase</keyword>
<dbReference type="PIRSF" id="PIRSF001221">
    <property type="entry name" value="Amidase_fungi"/>
    <property type="match status" value="1"/>
</dbReference>
<dbReference type="AlphaFoldDB" id="A0A2S8GCB3"/>
<dbReference type="OrthoDB" id="9811471at2"/>
<reference evidence="3 4" key="1">
    <citation type="submission" date="2018-02" db="EMBL/GenBank/DDBJ databases">
        <title>Comparative genomes isolates from brazilian mangrove.</title>
        <authorList>
            <person name="Araujo J.E."/>
            <person name="Taketani R.G."/>
            <person name="Silva M.C.P."/>
            <person name="Loureco M.V."/>
            <person name="Andreote F.D."/>
        </authorList>
    </citation>
    <scope>NUCLEOTIDE SEQUENCE [LARGE SCALE GENOMIC DNA]</scope>
    <source>
        <strain evidence="3 4">NAP PRIS-MGV</strain>
    </source>
</reference>
<evidence type="ECO:0000256" key="1">
    <source>
        <dbReference type="ARBA" id="ARBA00022801"/>
    </source>
</evidence>
<dbReference type="InterPro" id="IPR023631">
    <property type="entry name" value="Amidase_dom"/>
</dbReference>
<dbReference type="SUPFAM" id="SSF75304">
    <property type="entry name" value="Amidase signature (AS) enzymes"/>
    <property type="match status" value="1"/>
</dbReference>
<dbReference type="PROSITE" id="PS00571">
    <property type="entry name" value="AMIDASES"/>
    <property type="match status" value="1"/>
</dbReference>
<comment type="caution">
    <text evidence="3">The sequence shown here is derived from an EMBL/GenBank/DDBJ whole genome shotgun (WGS) entry which is preliminary data.</text>
</comment>
<accession>A0A2S8GCB3</accession>
<dbReference type="Proteomes" id="UP000239388">
    <property type="component" value="Unassembled WGS sequence"/>
</dbReference>
<dbReference type="InterPro" id="IPR036928">
    <property type="entry name" value="AS_sf"/>
</dbReference>
<name>A0A2S8GCB3_9BACT</name>
<dbReference type="RefSeq" id="WP_105351514.1">
    <property type="nucleotide sequence ID" value="NZ_PUIB01000005.1"/>
</dbReference>
<evidence type="ECO:0000313" key="3">
    <source>
        <dbReference type="EMBL" id="PQO41724.1"/>
    </source>
</evidence>
<dbReference type="GO" id="GO:0017064">
    <property type="term" value="F:fatty acid amide hydrolase activity"/>
    <property type="evidence" value="ECO:0007669"/>
    <property type="project" value="TreeGrafter"/>
</dbReference>
<proteinExistence type="predicted"/>
<protein>
    <submittedName>
        <fullName evidence="3">Amidase</fullName>
    </submittedName>
</protein>
<dbReference type="GO" id="GO:0009062">
    <property type="term" value="P:fatty acid catabolic process"/>
    <property type="evidence" value="ECO:0007669"/>
    <property type="project" value="TreeGrafter"/>
</dbReference>
<sequence length="532" mass="56861">MQRTSPKLWQHGAAQLAHLIASREVSASEVIAAHIERIEAVNPQLNAIIQSFFDEAVATAKRLDDDANLAEGGLLRGVPLSIKECFHVVGGKMTLGMTTPPTVAQADGPLIAKLRQAGGVILGISNIPQLMIIHETRNPAYGTTQNPWNLTRCVGGSSGGEAAILAAGGTALGLGSDLGGSIRLPAHFCGVAGLKPTSRRLSRGGTAANLRGMSWLEFQPGPMARQVADLRLAMKVFARDCYSNRWSGADDPPLGYDDSQPIDVGKLRVGVYADDGFFTPCPAVRRAIAEGVAGLRERGATIVELDPPPTLAMLKSYFAIASADGGNDFRRLLKGSELEPEVGRLVRLAALPRWLRPLIAMLALSSLGKHKMAAIFKASGPRSASSLWEVTWEAICQVKQVFEDWDKAEVDVVLCPAHATPALKPNCAVDLLPAASYSVVMNLLGVPCGTVPATRVRPQEETDRETKSDASYALAQQMEIGSAGLPVGVQVAGRFWREDQVLAVMETLEEHYRTLPDYPDITQLPSISQAAS</sequence>
<organism evidence="3 4">
    <name type="scientific">Blastopirellula marina</name>
    <dbReference type="NCBI Taxonomy" id="124"/>
    <lineage>
        <taxon>Bacteria</taxon>
        <taxon>Pseudomonadati</taxon>
        <taxon>Planctomycetota</taxon>
        <taxon>Planctomycetia</taxon>
        <taxon>Pirellulales</taxon>
        <taxon>Pirellulaceae</taxon>
        <taxon>Blastopirellula</taxon>
    </lineage>
</organism>
<dbReference type="PANTHER" id="PTHR45847:SF6">
    <property type="entry name" value="FATTY ACID AMIDE HYDROLASE"/>
    <property type="match status" value="1"/>
</dbReference>
<dbReference type="InterPro" id="IPR052096">
    <property type="entry name" value="Endocannabinoid_amidase"/>
</dbReference>
<dbReference type="Pfam" id="PF01425">
    <property type="entry name" value="Amidase"/>
    <property type="match status" value="1"/>
</dbReference>
<feature type="domain" description="Amidase" evidence="2">
    <location>
        <begin position="29"/>
        <end position="502"/>
    </location>
</feature>
<gene>
    <name evidence="3" type="ORF">C5Y98_03110</name>
</gene>